<dbReference type="InterPro" id="IPR003593">
    <property type="entry name" value="AAA+_ATPase"/>
</dbReference>
<accession>A0A4R4XLL3</accession>
<keyword evidence="3 12" id="KW-0820">tRNA-binding</keyword>
<comment type="caution">
    <text evidence="14">The sequence shown here is derived from an EMBL/GenBank/DDBJ whole genome shotgun (WGS) entry which is preliminary data.</text>
</comment>
<feature type="domain" description="ABC transporter" evidence="13">
    <location>
        <begin position="322"/>
        <end position="541"/>
    </location>
</feature>
<evidence type="ECO:0000256" key="2">
    <source>
        <dbReference type="ARBA" id="ARBA00022490"/>
    </source>
</evidence>
<dbReference type="PANTHER" id="PTHR43858:SF1">
    <property type="entry name" value="ABC TRANSPORTER-RELATED PROTEIN"/>
    <property type="match status" value="1"/>
</dbReference>
<gene>
    <name evidence="12 14" type="primary">ettA</name>
    <name evidence="14" type="ORF">E1286_44245</name>
</gene>
<dbReference type="InterPro" id="IPR003439">
    <property type="entry name" value="ABC_transporter-like_ATP-bd"/>
</dbReference>
<reference evidence="14 15" key="1">
    <citation type="submission" date="2019-03" db="EMBL/GenBank/DDBJ databases">
        <title>Draft genome sequences of novel Actinobacteria.</title>
        <authorList>
            <person name="Sahin N."/>
            <person name="Ay H."/>
            <person name="Saygin H."/>
        </authorList>
    </citation>
    <scope>NUCLEOTIDE SEQUENCE [LARGE SCALE GENOMIC DNA]</scope>
    <source>
        <strain evidence="14 15">CH32</strain>
    </source>
</reference>
<dbReference type="InterPro" id="IPR027417">
    <property type="entry name" value="P-loop_NTPase"/>
</dbReference>
<dbReference type="Gene3D" id="3.40.50.300">
    <property type="entry name" value="P-loop containing nucleotide triphosphate hydrolases"/>
    <property type="match status" value="2"/>
</dbReference>
<dbReference type="AlphaFoldDB" id="A0A4R4XLL3"/>
<sequence>MPEYIYTLQRVRKAHGDKVVLNDVTVSFLPGAKIGVLGPNGTGKSTLLRMMAGLEQPSNGDAKLMPGFTVGMLQQEPPLNEEKTVLGNVQEGVAETMAMLQRYNDIAEQMATDYSDELLEEMGKLQEQLEHRNAWDLDSQLEQAMDALRCPPPDADVTKLSGGERRRVALCKLLLEAPDLLLLDEPTNHLDAESVQWLEQHLEKYAGTVLSVTHDRYFLDNVAGWILELDRGRAFVYEGNYSTYLEAKAQRLKVEGQKDVKRKKRLEDELEWVRSNPKARQTKSKARLQRYEEMAAEADKHRKLDFEEIQIPPGPRLGTTVIKADELTKGFGDRLLMEGLTFDLPRNGIVGVIGPNGVGKTTLFRMITGSETPDTGSIIVGDTVKISYADQTRGGIDPNKNVWEVVSDGLDHIKVGNVEMPSRAYIAAFGFKGPDQQKKAGVLSGGERNRLNLALTLKQGGNVLLLDEPTNDLDTETLSSLENALLEFPGCAVITSHDRWFLDRIATHILAWEEGSNWFWFEGNFADYEKNKIERLGADAARPHRVTYRKLHRD</sequence>
<comment type="caution">
    <text evidence="12">Lacks conserved residue(s) required for the propagation of feature annotation.</text>
</comment>
<evidence type="ECO:0000256" key="8">
    <source>
        <dbReference type="ARBA" id="ARBA00022840"/>
    </source>
</evidence>
<evidence type="ECO:0000256" key="12">
    <source>
        <dbReference type="HAMAP-Rule" id="MF_00847"/>
    </source>
</evidence>
<dbReference type="PANTHER" id="PTHR43858">
    <property type="entry name" value="ENERGY-DEPENDENT TRANSLATIONAL THROTTLE PROTEIN ETTA"/>
    <property type="match status" value="1"/>
</dbReference>
<dbReference type="Pfam" id="PF12848">
    <property type="entry name" value="ABC_tran_Xtn"/>
    <property type="match status" value="1"/>
</dbReference>
<evidence type="ECO:0000256" key="1">
    <source>
        <dbReference type="ARBA" id="ARBA00005868"/>
    </source>
</evidence>
<evidence type="ECO:0000256" key="6">
    <source>
        <dbReference type="ARBA" id="ARBA00022741"/>
    </source>
</evidence>
<keyword evidence="10 12" id="KW-0694">RNA-binding</keyword>
<dbReference type="GO" id="GO:0016887">
    <property type="term" value="F:ATP hydrolysis activity"/>
    <property type="evidence" value="ECO:0007669"/>
    <property type="project" value="UniProtKB-UniRule"/>
</dbReference>
<evidence type="ECO:0000313" key="15">
    <source>
        <dbReference type="Proteomes" id="UP000295302"/>
    </source>
</evidence>
<comment type="catalytic activity">
    <reaction evidence="12">
        <text>ATP + H2O = ADP + phosphate + H(+)</text>
        <dbReference type="Rhea" id="RHEA:13065"/>
        <dbReference type="ChEBI" id="CHEBI:15377"/>
        <dbReference type="ChEBI" id="CHEBI:15378"/>
        <dbReference type="ChEBI" id="CHEBI:30616"/>
        <dbReference type="ChEBI" id="CHEBI:43474"/>
        <dbReference type="ChEBI" id="CHEBI:456216"/>
    </reaction>
</comment>
<evidence type="ECO:0000256" key="11">
    <source>
        <dbReference type="ARBA" id="ARBA00022917"/>
    </source>
</evidence>
<dbReference type="EMBL" id="SMKQ01000300">
    <property type="protein sequence ID" value="TDD31903.1"/>
    <property type="molecule type" value="Genomic_DNA"/>
</dbReference>
<feature type="binding site" evidence="12">
    <location>
        <begin position="354"/>
        <end position="361"/>
    </location>
    <ligand>
        <name>ATP</name>
        <dbReference type="ChEBI" id="CHEBI:30616"/>
        <label>2</label>
    </ligand>
</feature>
<keyword evidence="9 12" id="KW-0810">Translation regulation</keyword>
<feature type="domain" description="ABC transporter" evidence="13">
    <location>
        <begin position="6"/>
        <end position="256"/>
    </location>
</feature>
<dbReference type="PROSITE" id="PS00211">
    <property type="entry name" value="ABC_TRANSPORTER_1"/>
    <property type="match status" value="2"/>
</dbReference>
<evidence type="ECO:0000259" key="13">
    <source>
        <dbReference type="PROSITE" id="PS50893"/>
    </source>
</evidence>
<proteinExistence type="inferred from homology"/>
<comment type="subunit">
    <text evidence="12">Monomer. Probably contacts ribosomal proteins L1, L5, L33 and S7, the 16S and 23S rRNA and the P-site containing tRNA(fMet).</text>
</comment>
<evidence type="ECO:0000256" key="4">
    <source>
        <dbReference type="ARBA" id="ARBA00022730"/>
    </source>
</evidence>
<dbReference type="GO" id="GO:0005737">
    <property type="term" value="C:cytoplasm"/>
    <property type="evidence" value="ECO:0007669"/>
    <property type="project" value="UniProtKB-SubCell"/>
</dbReference>
<comment type="domain">
    <text evidence="12">The P-site tRNA interaction motif (PtIM domain) probably interacts with the P-site tRNA(fMet) as well as the 23S rRNA.</text>
</comment>
<keyword evidence="4 12" id="KW-0699">rRNA-binding</keyword>
<dbReference type="GO" id="GO:0006412">
    <property type="term" value="P:translation"/>
    <property type="evidence" value="ECO:0007669"/>
    <property type="project" value="UniProtKB-KW"/>
</dbReference>
<dbReference type="NCBIfam" id="TIGR03719">
    <property type="entry name" value="ABC_ABC_ChvD"/>
    <property type="match status" value="1"/>
</dbReference>
<dbReference type="Proteomes" id="UP000295302">
    <property type="component" value="Unassembled WGS sequence"/>
</dbReference>
<keyword evidence="7 12" id="KW-0378">Hydrolase</keyword>
<feature type="binding site" evidence="12">
    <location>
        <begin position="38"/>
        <end position="45"/>
    </location>
    <ligand>
        <name>ATP</name>
        <dbReference type="ChEBI" id="CHEBI:30616"/>
        <label>1</label>
    </ligand>
</feature>
<evidence type="ECO:0000256" key="3">
    <source>
        <dbReference type="ARBA" id="ARBA00022555"/>
    </source>
</evidence>
<comment type="function">
    <text evidence="12">A translation factor that gates the progression of the 70S ribosomal initiation complex (IC, containing tRNA(fMet) in the P-site) into the translation elongation cycle by using a mechanism sensitive to the ATP/ADP ratio. Binds to the 70S ribosome E-site where it modulates the state of the translating ribosome during subunit translocation. ATP hydrolysis probably frees it from the ribosome, which can enter the elongation phase.</text>
</comment>
<dbReference type="Pfam" id="PF00005">
    <property type="entry name" value="ABC_tran"/>
    <property type="match status" value="2"/>
</dbReference>
<comment type="domain">
    <text evidence="12">The arm domain is inserted in the first ABC transporter domain. Probably contacts ribosomal protein L1.</text>
</comment>
<keyword evidence="6 12" id="KW-0547">Nucleotide-binding</keyword>
<dbReference type="InterPro" id="IPR017871">
    <property type="entry name" value="ABC_transporter-like_CS"/>
</dbReference>
<dbReference type="GO" id="GO:0043022">
    <property type="term" value="F:ribosome binding"/>
    <property type="evidence" value="ECO:0007669"/>
    <property type="project" value="UniProtKB-UniRule"/>
</dbReference>
<comment type="similarity">
    <text evidence="1 12">Belongs to the ABC transporter superfamily. ABCF family. Translational throttle EttA subfamily.</text>
</comment>
<evidence type="ECO:0000256" key="7">
    <source>
        <dbReference type="ARBA" id="ARBA00022801"/>
    </source>
</evidence>
<comment type="subcellular location">
    <subcellularLocation>
        <location evidence="12">Cytoplasm</location>
    </subcellularLocation>
    <text evidence="12">Associates with ribosomes and polysomes.</text>
</comment>
<keyword evidence="15" id="KW-1185">Reference proteome</keyword>
<dbReference type="GO" id="GO:0005524">
    <property type="term" value="F:ATP binding"/>
    <property type="evidence" value="ECO:0007669"/>
    <property type="project" value="UniProtKB-UniRule"/>
</dbReference>
<evidence type="ECO:0000313" key="14">
    <source>
        <dbReference type="EMBL" id="TDD31903.1"/>
    </source>
</evidence>
<dbReference type="GO" id="GO:0019843">
    <property type="term" value="F:rRNA binding"/>
    <property type="evidence" value="ECO:0007669"/>
    <property type="project" value="UniProtKB-UniRule"/>
</dbReference>
<dbReference type="SMART" id="SM00382">
    <property type="entry name" value="AAA"/>
    <property type="match status" value="2"/>
</dbReference>
<keyword evidence="2 12" id="KW-0963">Cytoplasm</keyword>
<evidence type="ECO:0000256" key="10">
    <source>
        <dbReference type="ARBA" id="ARBA00022884"/>
    </source>
</evidence>
<dbReference type="InterPro" id="IPR032781">
    <property type="entry name" value="ABC_tran_Xtn"/>
</dbReference>
<dbReference type="EC" id="3.6.1.-" evidence="12"/>
<dbReference type="FunFam" id="3.40.50.300:FF:000183">
    <property type="entry name" value="ABC transporter ATP-binding protein yjjK"/>
    <property type="match status" value="1"/>
</dbReference>
<name>A0A4R4XLL3_9ACTN</name>
<dbReference type="SUPFAM" id="SSF52540">
    <property type="entry name" value="P-loop containing nucleoside triphosphate hydrolases"/>
    <property type="match status" value="2"/>
</dbReference>
<dbReference type="GO" id="GO:0045900">
    <property type="term" value="P:negative regulation of translational elongation"/>
    <property type="evidence" value="ECO:0007669"/>
    <property type="project" value="UniProtKB-UniRule"/>
</dbReference>
<dbReference type="HAMAP" id="MF_00847">
    <property type="entry name" value="EttA"/>
    <property type="match status" value="1"/>
</dbReference>
<evidence type="ECO:0000256" key="5">
    <source>
        <dbReference type="ARBA" id="ARBA00022737"/>
    </source>
</evidence>
<dbReference type="PROSITE" id="PS50893">
    <property type="entry name" value="ABC_TRANSPORTER_2"/>
    <property type="match status" value="2"/>
</dbReference>
<keyword evidence="8 12" id="KW-0067">ATP-binding</keyword>
<keyword evidence="11 12" id="KW-0648">Protein biosynthesis</keyword>
<keyword evidence="5 12" id="KW-0677">Repeat</keyword>
<dbReference type="CDD" id="cd03221">
    <property type="entry name" value="ABCF_EF-3"/>
    <property type="match status" value="2"/>
</dbReference>
<dbReference type="FunFam" id="3.40.50.300:FF:000011">
    <property type="entry name" value="Putative ABC transporter ATP-binding component"/>
    <property type="match status" value="1"/>
</dbReference>
<dbReference type="NCBIfam" id="NF008775">
    <property type="entry name" value="PRK11819.1"/>
    <property type="match status" value="1"/>
</dbReference>
<dbReference type="InterPro" id="IPR022374">
    <property type="entry name" value="EttA"/>
</dbReference>
<dbReference type="GO" id="GO:0000049">
    <property type="term" value="F:tRNA binding"/>
    <property type="evidence" value="ECO:0007669"/>
    <property type="project" value="UniProtKB-UniRule"/>
</dbReference>
<dbReference type="RefSeq" id="WP_132622943.1">
    <property type="nucleotide sequence ID" value="NZ_JBITLL010000001.1"/>
</dbReference>
<organism evidence="14 15">
    <name type="scientific">Nonomuraea terrae</name>
    <dbReference type="NCBI Taxonomy" id="2530383"/>
    <lineage>
        <taxon>Bacteria</taxon>
        <taxon>Bacillati</taxon>
        <taxon>Actinomycetota</taxon>
        <taxon>Actinomycetes</taxon>
        <taxon>Streptosporangiales</taxon>
        <taxon>Streptosporangiaceae</taxon>
        <taxon>Nonomuraea</taxon>
    </lineage>
</organism>
<protein>
    <recommendedName>
        <fullName evidence="12">Energy-dependent translational throttle protein EttA</fullName>
        <ecNumber evidence="12">3.6.1.-</ecNumber>
    </recommendedName>
    <alternativeName>
        <fullName evidence="12">Translational regulatory factor EttA</fullName>
    </alternativeName>
</protein>
<evidence type="ECO:0000256" key="9">
    <source>
        <dbReference type="ARBA" id="ARBA00022845"/>
    </source>
</evidence>
<dbReference type="OrthoDB" id="3207002at2"/>